<keyword evidence="2" id="KW-1185">Reference proteome</keyword>
<sequence>PGPPSCWPSCLFGHRELHISTGLRLTWSVDPDCGGRFPDAHWSTRSELHSFAIRHCHAMPISGRERERQRRVRHWEMSACDRPGAGIQPACSDDAD</sequence>
<feature type="non-terminal residue" evidence="1">
    <location>
        <position position="1"/>
    </location>
</feature>
<evidence type="ECO:0000313" key="2">
    <source>
        <dbReference type="Proteomes" id="UP001239213"/>
    </source>
</evidence>
<reference evidence="1" key="1">
    <citation type="submission" date="2016-11" db="EMBL/GenBank/DDBJ databases">
        <title>The genome sequence of Colletotrichum cuscutae.</title>
        <authorList>
            <person name="Baroncelli R."/>
        </authorList>
    </citation>
    <scope>NUCLEOTIDE SEQUENCE</scope>
    <source>
        <strain evidence="1">IMI 304802</strain>
    </source>
</reference>
<organism evidence="1 2">
    <name type="scientific">Colletotrichum cuscutae</name>
    <dbReference type="NCBI Taxonomy" id="1209917"/>
    <lineage>
        <taxon>Eukaryota</taxon>
        <taxon>Fungi</taxon>
        <taxon>Dikarya</taxon>
        <taxon>Ascomycota</taxon>
        <taxon>Pezizomycotina</taxon>
        <taxon>Sordariomycetes</taxon>
        <taxon>Hypocreomycetidae</taxon>
        <taxon>Glomerellales</taxon>
        <taxon>Glomerellaceae</taxon>
        <taxon>Colletotrichum</taxon>
        <taxon>Colletotrichum acutatum species complex</taxon>
    </lineage>
</organism>
<name>A0AAI9UWY9_9PEZI</name>
<proteinExistence type="predicted"/>
<dbReference type="EMBL" id="MPDP01000260">
    <property type="protein sequence ID" value="KAK1466363.1"/>
    <property type="molecule type" value="Genomic_DNA"/>
</dbReference>
<dbReference type="Proteomes" id="UP001239213">
    <property type="component" value="Unassembled WGS sequence"/>
</dbReference>
<evidence type="ECO:0000313" key="1">
    <source>
        <dbReference type="EMBL" id="KAK1466363.1"/>
    </source>
</evidence>
<accession>A0AAI9UWY9</accession>
<gene>
    <name evidence="1" type="ORF">CCUS01_01212</name>
</gene>
<dbReference type="AlphaFoldDB" id="A0AAI9UWY9"/>
<protein>
    <submittedName>
        <fullName evidence="1">Uncharacterized protein</fullName>
    </submittedName>
</protein>
<comment type="caution">
    <text evidence="1">The sequence shown here is derived from an EMBL/GenBank/DDBJ whole genome shotgun (WGS) entry which is preliminary data.</text>
</comment>